<accession>A0A5K1K4N2</accession>
<dbReference type="EMBL" id="LR728782">
    <property type="protein sequence ID" value="VWP00757.1"/>
    <property type="molecule type" value="Genomic_DNA"/>
</dbReference>
<sequence length="227" mass="24481">MIDRAVNTIVKDVILKGFVIVYEDVSPTRNRKAAMKKMTIAGEFIAKNGLTMPEQSLGELEALYNELVQLQPSVTTGWRDLISHPVKTYTNARDFRKGAGKLLDDAITASSKGNFQRVRNARKRAEDAVQQIHRASSEGASNDNVNVPAAQGNAVAAATATLSTPPPAHLDTGVGGDSSPIAYLRFRDSDVTFGPNTRAKLEFNGETFTMVLFPNHSQTSGGSRSAC</sequence>
<reference evidence="1" key="1">
    <citation type="submission" date="2019-10" db="EMBL/GenBank/DDBJ databases">
        <authorList>
            <person name="Nor Muhammad N."/>
        </authorList>
    </citation>
    <scope>NUCLEOTIDE SEQUENCE</scope>
</reference>
<proteinExistence type="predicted"/>
<gene>
    <name evidence="1" type="primary">G4N2P7</name>
</gene>
<name>A0A5K1K4N2_9APHY</name>
<protein>
    <submittedName>
        <fullName evidence="1">Lid2 complex component lid2</fullName>
    </submittedName>
</protein>
<dbReference type="AlphaFoldDB" id="A0A5K1K4N2"/>
<evidence type="ECO:0000313" key="1">
    <source>
        <dbReference type="EMBL" id="VWP00757.1"/>
    </source>
</evidence>
<organism evidence="1">
    <name type="scientific">Ganoderma boninense</name>
    <dbReference type="NCBI Taxonomy" id="34458"/>
    <lineage>
        <taxon>Eukaryota</taxon>
        <taxon>Fungi</taxon>
        <taxon>Dikarya</taxon>
        <taxon>Basidiomycota</taxon>
        <taxon>Agaricomycotina</taxon>
        <taxon>Agaricomycetes</taxon>
        <taxon>Polyporales</taxon>
        <taxon>Polyporaceae</taxon>
        <taxon>Ganoderma</taxon>
    </lineage>
</organism>